<evidence type="ECO:0000259" key="2">
    <source>
        <dbReference type="PROSITE" id="PS01180"/>
    </source>
</evidence>
<evidence type="ECO:0000256" key="1">
    <source>
        <dbReference type="ARBA" id="ARBA00023157"/>
    </source>
</evidence>
<evidence type="ECO:0000313" key="3">
    <source>
        <dbReference type="EMBL" id="EAU48529.1"/>
    </source>
</evidence>
<dbReference type="AntiFam" id="ANF00095">
    <property type="entry name" value="Shadow ORF (opposite ABC transporters)"/>
</dbReference>
<dbReference type="HOGENOM" id="CLU_060491_0_0_5"/>
<keyword evidence="4" id="KW-1185">Reference proteome</keyword>
<name>Q0FWM3_SALBH</name>
<keyword evidence="1" id="KW-1015">Disulfide bond</keyword>
<comment type="caution">
    <text evidence="3">The sequence shown here is derived from an EMBL/GenBank/DDBJ whole genome shotgun (WGS) entry which is preliminary data.</text>
</comment>
<reference evidence="3 4" key="1">
    <citation type="journal article" date="2010" name="J. Bacteriol.">
        <title>Genome sequences of Pelagibaca bermudensis HTCC2601T and Maritimibacter alkaliphilus HTCC2654T, the type strains of two marine Roseobacter genera.</title>
        <authorList>
            <person name="Thrash J.C."/>
            <person name="Cho J.C."/>
            <person name="Ferriera S."/>
            <person name="Johnson J."/>
            <person name="Vergin K.L."/>
            <person name="Giovannoni S.J."/>
        </authorList>
    </citation>
    <scope>NUCLEOTIDE SEQUENCE [LARGE SCALE GENOMIC DNA]</scope>
    <source>
        <strain evidence="4">DSM 26914 / JCM 13377 / KCTC 12554 / HTCC2601</strain>
    </source>
</reference>
<dbReference type="eggNOG" id="ENOG5033C0F">
    <property type="taxonomic scope" value="Bacteria"/>
</dbReference>
<dbReference type="PROSITE" id="PS01180">
    <property type="entry name" value="CUB"/>
    <property type="match status" value="1"/>
</dbReference>
<dbReference type="AntiFam" id="ANF00142">
    <property type="entry name" value="Shadow ORF (opposite yadG)"/>
</dbReference>
<sequence length="379" mass="41279">MEIDLVPHELDATQLRRERAVDAGRQRKVLRADPQRGALGAGREAAGQRLAKLDQLPAGAESAAIHVTLDHVHLGAADEARDKEVGGLLVELLGGGDLHDMAVLHHADAVAHGHRLGLVVGDVDHRAGHALALEALVQVGDPHPHRGPQLGVEVRQWLVEEEHVRLLDQRPAQGHALSLTARELLGQPVQQRLYLEDLGDLLDRLRRLGLGGAADAQPEGEVGAHLHMRIERVVLEHHRDAALARLERVDDALTDADLAGGYLLEPGDHPQRGGLGAARGPHQHHELAFLDIEVDPVHRLEGTAIDLFEISQLKPCHYPLIPPAEMPSMKYFCAMKNTASAGVMVSTDMARMRFHSKASVVSMESFRARLTGYLSTELI</sequence>
<feature type="domain" description="CUB" evidence="2">
    <location>
        <begin position="259"/>
        <end position="373"/>
    </location>
</feature>
<gene>
    <name evidence="3" type="ORF">R2601_03113</name>
</gene>
<dbReference type="EMBL" id="AATQ01000001">
    <property type="protein sequence ID" value="EAU48529.1"/>
    <property type="molecule type" value="Genomic_DNA"/>
</dbReference>
<protein>
    <recommendedName>
        <fullName evidence="2">CUB domain-containing protein</fullName>
    </recommendedName>
</protein>
<accession>Q0FWM3</accession>
<dbReference type="InterPro" id="IPR000859">
    <property type="entry name" value="CUB_dom"/>
</dbReference>
<dbReference type="Proteomes" id="UP000006230">
    <property type="component" value="Unassembled WGS sequence"/>
</dbReference>
<proteinExistence type="predicted"/>
<organism evidence="3 4">
    <name type="scientific">Salipiger bermudensis (strain DSM 26914 / JCM 13377 / KCTC 12554 / HTCC2601)</name>
    <name type="common">Pelagibaca bermudensis</name>
    <dbReference type="NCBI Taxonomy" id="314265"/>
    <lineage>
        <taxon>Bacteria</taxon>
        <taxon>Pseudomonadati</taxon>
        <taxon>Pseudomonadota</taxon>
        <taxon>Alphaproteobacteria</taxon>
        <taxon>Rhodobacterales</taxon>
        <taxon>Roseobacteraceae</taxon>
        <taxon>Salipiger</taxon>
    </lineage>
</organism>
<dbReference type="AlphaFoldDB" id="Q0FWM3"/>
<evidence type="ECO:0000313" key="4">
    <source>
        <dbReference type="Proteomes" id="UP000006230"/>
    </source>
</evidence>